<feature type="transmembrane region" description="Helical" evidence="5">
    <location>
        <begin position="70"/>
        <end position="90"/>
    </location>
</feature>
<proteinExistence type="predicted"/>
<keyword evidence="4 5" id="KW-0472">Membrane</keyword>
<dbReference type="EMBL" id="CP076023">
    <property type="protein sequence ID" value="QWC16427.1"/>
    <property type="molecule type" value="Genomic_DNA"/>
</dbReference>
<organism evidence="6 7">
    <name type="scientific">Cellulomonas dongxiuzhuiae</name>
    <dbReference type="NCBI Taxonomy" id="2819979"/>
    <lineage>
        <taxon>Bacteria</taxon>
        <taxon>Bacillati</taxon>
        <taxon>Actinomycetota</taxon>
        <taxon>Actinomycetes</taxon>
        <taxon>Micrococcales</taxon>
        <taxon>Cellulomonadaceae</taxon>
        <taxon>Cellulomonas</taxon>
    </lineage>
</organism>
<evidence type="ECO:0000256" key="2">
    <source>
        <dbReference type="ARBA" id="ARBA00022692"/>
    </source>
</evidence>
<evidence type="ECO:0000256" key="1">
    <source>
        <dbReference type="ARBA" id="ARBA00004141"/>
    </source>
</evidence>
<dbReference type="RefSeq" id="WP_208196990.1">
    <property type="nucleotide sequence ID" value="NZ_CP076023.1"/>
</dbReference>
<sequence length="117" mass="12186">MFIALAVLTVLLALVSVNSAVMKLRRNERVVTSITGTVGFPERYLGLLAALEIAGAVGIVVGLWVAPLGIAAAVGLTLYFLGAIIGHLRVRDTQGVTMPLVPLILSVAVLVLRVVTA</sequence>
<protein>
    <submittedName>
        <fullName evidence="6">DoxX family protein</fullName>
    </submittedName>
</protein>
<keyword evidence="2 5" id="KW-0812">Transmembrane</keyword>
<feature type="transmembrane region" description="Helical" evidence="5">
    <location>
        <begin position="43"/>
        <end position="65"/>
    </location>
</feature>
<keyword evidence="7" id="KW-1185">Reference proteome</keyword>
<reference evidence="6 7" key="1">
    <citation type="submission" date="2021-05" db="EMBL/GenBank/DDBJ databases">
        <title>Novel species in genus Cellulomonas.</title>
        <authorList>
            <person name="Zhang G."/>
        </authorList>
    </citation>
    <scope>NUCLEOTIDE SEQUENCE [LARGE SCALE GENOMIC DNA]</scope>
    <source>
        <strain evidence="7">zg-ZUI157</strain>
    </source>
</reference>
<feature type="transmembrane region" description="Helical" evidence="5">
    <location>
        <begin position="96"/>
        <end position="115"/>
    </location>
</feature>
<dbReference type="InterPro" id="IPR032808">
    <property type="entry name" value="DoxX"/>
</dbReference>
<name>A0ABX8GKL2_9CELL</name>
<gene>
    <name evidence="6" type="ORF">KKR89_01755</name>
</gene>
<accession>A0ABX8GKL2</accession>
<keyword evidence="3 5" id="KW-1133">Transmembrane helix</keyword>
<evidence type="ECO:0000313" key="7">
    <source>
        <dbReference type="Proteomes" id="UP000679335"/>
    </source>
</evidence>
<dbReference type="Proteomes" id="UP000679335">
    <property type="component" value="Chromosome"/>
</dbReference>
<dbReference type="Pfam" id="PF13564">
    <property type="entry name" value="DoxX_2"/>
    <property type="match status" value="1"/>
</dbReference>
<evidence type="ECO:0000313" key="6">
    <source>
        <dbReference type="EMBL" id="QWC16427.1"/>
    </source>
</evidence>
<comment type="subcellular location">
    <subcellularLocation>
        <location evidence="1">Membrane</location>
        <topology evidence="1">Multi-pass membrane protein</topology>
    </subcellularLocation>
</comment>
<evidence type="ECO:0000256" key="3">
    <source>
        <dbReference type="ARBA" id="ARBA00022989"/>
    </source>
</evidence>
<evidence type="ECO:0000256" key="4">
    <source>
        <dbReference type="ARBA" id="ARBA00023136"/>
    </source>
</evidence>
<evidence type="ECO:0000256" key="5">
    <source>
        <dbReference type="SAM" id="Phobius"/>
    </source>
</evidence>